<accession>A0ABR2HUS2</accession>
<name>A0ABR2HUS2_9EUKA</name>
<sequence length="284" mass="33981">MLILVNLILINQIKLKQESMFDLSFDNYEKNFIFIVNNKKFSTSRIIADILSPKINNLHLTEPSTNKFTITTQIPGNFSCFLQLINFNFNDIPESEIPFINEVATILDNRFIEIQNEEDQENLTIDNVLEKIQRHQKFSKVYSKQIEKEIDFTSTHFYMLNYTHESMLYSLEKYVLDEIFNHTDLTLRDEDQLLNIINNLYDNNSNYSYMYEYVMFDYVSNDAISSFLQIYNYNDLTQKVWQSISSRIGTRENQPIINSRRKYRKYFHMSKKKNLKSIKKVVYI</sequence>
<dbReference type="Proteomes" id="UP001470230">
    <property type="component" value="Unassembled WGS sequence"/>
</dbReference>
<organism evidence="1 2">
    <name type="scientific">Tritrichomonas musculus</name>
    <dbReference type="NCBI Taxonomy" id="1915356"/>
    <lineage>
        <taxon>Eukaryota</taxon>
        <taxon>Metamonada</taxon>
        <taxon>Parabasalia</taxon>
        <taxon>Tritrichomonadida</taxon>
        <taxon>Tritrichomonadidae</taxon>
        <taxon>Tritrichomonas</taxon>
    </lineage>
</organism>
<evidence type="ECO:0008006" key="3">
    <source>
        <dbReference type="Google" id="ProtNLM"/>
    </source>
</evidence>
<evidence type="ECO:0000313" key="1">
    <source>
        <dbReference type="EMBL" id="KAK8852505.1"/>
    </source>
</evidence>
<comment type="caution">
    <text evidence="1">The sequence shown here is derived from an EMBL/GenBank/DDBJ whole genome shotgun (WGS) entry which is preliminary data.</text>
</comment>
<proteinExistence type="predicted"/>
<dbReference type="EMBL" id="JAPFFF010000023">
    <property type="protein sequence ID" value="KAK8852505.1"/>
    <property type="molecule type" value="Genomic_DNA"/>
</dbReference>
<gene>
    <name evidence="1" type="ORF">M9Y10_017490</name>
</gene>
<protein>
    <recommendedName>
        <fullName evidence="3">BTB domain-containing protein</fullName>
    </recommendedName>
</protein>
<keyword evidence="2" id="KW-1185">Reference proteome</keyword>
<reference evidence="1 2" key="1">
    <citation type="submission" date="2024-04" db="EMBL/GenBank/DDBJ databases">
        <title>Tritrichomonas musculus Genome.</title>
        <authorList>
            <person name="Alves-Ferreira E."/>
            <person name="Grigg M."/>
            <person name="Lorenzi H."/>
            <person name="Galac M."/>
        </authorList>
    </citation>
    <scope>NUCLEOTIDE SEQUENCE [LARGE SCALE GENOMIC DNA]</scope>
    <source>
        <strain evidence="1 2">EAF2021</strain>
    </source>
</reference>
<evidence type="ECO:0000313" key="2">
    <source>
        <dbReference type="Proteomes" id="UP001470230"/>
    </source>
</evidence>